<keyword evidence="1" id="KW-0472">Membrane</keyword>
<sequence>MQGLANFAADVGGAITFLVPAFCYLAAIAAFLFGAWGFWQQAQPHNPFRGKPWIPWVSLVLSGVFASFDGILTMANRSGGSSIIVGTGGAFGYVPSASGALGATPAETVVNVVTIFQGFFQSFGAMMALMAVLAWWAVMRGISRRLQGGCLVQFVFGVMLINVLPLATFLATLFG</sequence>
<evidence type="ECO:0000313" key="2">
    <source>
        <dbReference type="EMBL" id="AWV20270.1"/>
    </source>
</evidence>
<feature type="transmembrane region" description="Helical" evidence="1">
    <location>
        <begin position="53"/>
        <end position="71"/>
    </location>
</feature>
<organism evidence="2">
    <name type="scientific">Roseomonas mucosa</name>
    <dbReference type="NCBI Taxonomy" id="207340"/>
    <lineage>
        <taxon>Bacteria</taxon>
        <taxon>Pseudomonadati</taxon>
        <taxon>Pseudomonadota</taxon>
        <taxon>Alphaproteobacteria</taxon>
        <taxon>Acetobacterales</taxon>
        <taxon>Roseomonadaceae</taxon>
        <taxon>Roseomonas</taxon>
    </lineage>
</organism>
<reference evidence="2" key="1">
    <citation type="submission" date="2017-12" db="EMBL/GenBank/DDBJ databases">
        <authorList>
            <person name="Martens C."/>
            <person name="Dahlstrom E."/>
            <person name="Barbian K."/>
            <person name="Sykora L."/>
            <person name="Ricklefs S."/>
            <person name="Bruno D."/>
            <person name="Anzick I."/>
            <person name="Myles I."/>
            <person name="Datta S.K."/>
        </authorList>
    </citation>
    <scope>NUCLEOTIDE SEQUENCE</scope>
    <source>
        <strain evidence="2">AD2</strain>
        <plasmid evidence="2">p2-AD2</plasmid>
    </source>
</reference>
<dbReference type="AlphaFoldDB" id="A0A4Y1MRG3"/>
<feature type="transmembrane region" description="Helical" evidence="1">
    <location>
        <begin position="83"/>
        <end position="103"/>
    </location>
</feature>
<dbReference type="EMBL" id="CP025187">
    <property type="protein sequence ID" value="AWV20270.1"/>
    <property type="molecule type" value="Genomic_DNA"/>
</dbReference>
<feature type="transmembrane region" description="Helical" evidence="1">
    <location>
        <begin position="115"/>
        <end position="138"/>
    </location>
</feature>
<dbReference type="RefSeq" id="WP_397540405.1">
    <property type="nucleotide sequence ID" value="NZ_CP025187.1"/>
</dbReference>
<keyword evidence="1" id="KW-1133">Transmembrane helix</keyword>
<accession>A0A4Y1MRG3</accession>
<name>A0A4Y1MRG3_9PROT</name>
<keyword evidence="2" id="KW-0614">Plasmid</keyword>
<feature type="transmembrane region" description="Helical" evidence="1">
    <location>
        <begin position="150"/>
        <end position="174"/>
    </location>
</feature>
<evidence type="ECO:0000256" key="1">
    <source>
        <dbReference type="SAM" id="Phobius"/>
    </source>
</evidence>
<geneLocation type="plasmid" evidence="2">
    <name>p2-AD2</name>
</geneLocation>
<feature type="transmembrane region" description="Helical" evidence="1">
    <location>
        <begin position="7"/>
        <end position="33"/>
    </location>
</feature>
<protein>
    <submittedName>
        <fullName evidence="2">Uncharacterized protein</fullName>
    </submittedName>
</protein>
<gene>
    <name evidence="2" type="ORF">RADP37_05086</name>
</gene>
<proteinExistence type="predicted"/>
<keyword evidence="1" id="KW-0812">Transmembrane</keyword>